<feature type="compositionally biased region" description="Low complexity" evidence="1">
    <location>
        <begin position="829"/>
        <end position="841"/>
    </location>
</feature>
<dbReference type="EMBL" id="JAFJZO010000036">
    <property type="protein sequence ID" value="KAG5490088.1"/>
    <property type="molecule type" value="Genomic_DNA"/>
</dbReference>
<evidence type="ECO:0000313" key="3">
    <source>
        <dbReference type="Proteomes" id="UP000674318"/>
    </source>
</evidence>
<dbReference type="GeneID" id="94286336"/>
<feature type="region of interest" description="Disordered" evidence="1">
    <location>
        <begin position="532"/>
        <end position="563"/>
    </location>
</feature>
<sequence length="1234" mass="128418">MSCGSRGDVSTPVESVSVALGRKEADGATANHVETDEEEEQDTSSDTPQTGLGEEYRPRFRTAAIQSFEHALQQDLLIHTSRKLMYTTSDMVLSPTVAYDGFEDVESATGLLTAQTKSVGVYDEHDGAASALIFKTLGGESGTTGALASAPLNGVLLPYRSALPASPAQDGSAFLPSATAAHAKAVPLAGLITQESTEAETSKEAHQRLPPPPSPASVSSPSQVECVSVEMDMVTQETAEQLFRRCDHTEGTADGANSHDTAAHQSAPSFLGRGYSRSSQGTEDSRIGSRRPRSPTLFPPHHIETVDTAEAHWAKSPLDGDCSVPPRCSQVGVCDTGGFDTQHGGGALGSEAAVATRAAQTFSSTLLPPLEERRADNYELAKVLHRHGIHATLSGASRGLLASPPADQQPCDDLQCVGPRGISCAADPTSLSLADAMRSSVDMGTSSSQDTSVSPPQGAGHVPHRQDLMIPYSPVDDSRRLRGGPEGPRCCCGPSDPSVVEPSVIEGSSSAAVFEGVSAAVTAVSELTVVDPSVAPSRTPPSTPRRKKPPPRMLCPPTLSPSPPRFSAMDVMIIAAPNAGTSEEDDAYGFERSLFSGVAPGAEPQSRPHIGKINVSAEASNTMCTSMMTPAAAAAAASSATLSLCQSPLPTSSTVPVTASAVATVATSVVEGGAVVNVTSCSRSSEERALQDMRGLETVRQAEGVNEEGEVTESRAATNISIADRSGDGSRQVSPCCVSNGSSQPQLNYSDRSSPSSVCHPTSILQHVGAGEKLQTQLLCTTSFPQNGWSADQVSPSLLLRDHHGDTLTSRNISSSAPESIHAQIMLRSSSSASPSPIRPSTGSASDNEPLHYEAPALHSYGLSAELAGCHHEDPNNSGDDDEAHLCYDEQNSSRVESGATAAVAVAVAVAADDGDVDSTWQSATPCGLCEDGRAGAEQACVEEIRCQAEAKTAALSLQLASATARAVAAEAKAHVRELESIHLHALVKRLRSDLAVALAARERVVEKTRADVGVQIGACTDFSGGAAIAALMSSSSNLPNELSATICSERETTTLAQDSVWQGRYDTLAHEMATLKSSMADQLAVLDRLGMRPPFSEELVGAAEKRLRHVKIAHAPGTAVKANRPDATLSETPPAPAHAPCVDNAVSLCCPARGTAVTVTTKKLQESDSNTIAALLGKRKQNNHSKQQATAEATVMGTTVSETASATLALPKNRNHSAHHGSPVSGKENHPVV</sequence>
<evidence type="ECO:0000313" key="2">
    <source>
        <dbReference type="EMBL" id="KAG5490088.1"/>
    </source>
</evidence>
<feature type="compositionally biased region" description="Polar residues" evidence="1">
    <location>
        <begin position="442"/>
        <end position="455"/>
    </location>
</feature>
<organism evidence="2 3">
    <name type="scientific">Porcisia hertigi</name>
    <dbReference type="NCBI Taxonomy" id="2761500"/>
    <lineage>
        <taxon>Eukaryota</taxon>
        <taxon>Discoba</taxon>
        <taxon>Euglenozoa</taxon>
        <taxon>Kinetoplastea</taxon>
        <taxon>Metakinetoplastina</taxon>
        <taxon>Trypanosomatida</taxon>
        <taxon>Trypanosomatidae</taxon>
        <taxon>Leishmaniinae</taxon>
        <taxon>Porcisia</taxon>
    </lineage>
</organism>
<feature type="region of interest" description="Disordered" evidence="1">
    <location>
        <begin position="249"/>
        <end position="300"/>
    </location>
</feature>
<dbReference type="OrthoDB" id="267769at2759"/>
<protein>
    <submittedName>
        <fullName evidence="2">Uncharacterized protein</fullName>
    </submittedName>
</protein>
<feature type="compositionally biased region" description="Polar residues" evidence="1">
    <location>
        <begin position="1185"/>
        <end position="1198"/>
    </location>
</feature>
<dbReference type="AlphaFoldDB" id="A0A836L6M2"/>
<name>A0A836L6M2_9TRYP</name>
<dbReference type="Proteomes" id="UP000674318">
    <property type="component" value="Unassembled WGS sequence"/>
</dbReference>
<accession>A0A836L6M2</accession>
<feature type="compositionally biased region" description="Pro residues" evidence="1">
    <location>
        <begin position="551"/>
        <end position="563"/>
    </location>
</feature>
<dbReference type="RefSeq" id="XP_067752416.1">
    <property type="nucleotide sequence ID" value="XM_067896259.1"/>
</dbReference>
<feature type="compositionally biased region" description="Polar residues" evidence="1">
    <location>
        <begin position="729"/>
        <end position="756"/>
    </location>
</feature>
<reference evidence="2 3" key="1">
    <citation type="submission" date="2021-02" db="EMBL/GenBank/DDBJ databases">
        <title>Porcisia hertigi Genome sequencing and assembly.</title>
        <authorList>
            <person name="Almutairi H."/>
            <person name="Gatherer D."/>
        </authorList>
    </citation>
    <scope>NUCLEOTIDE SEQUENCE [LARGE SCALE GENOMIC DNA]</scope>
    <source>
        <strain evidence="2 3">C119</strain>
    </source>
</reference>
<feature type="region of interest" description="Disordered" evidence="1">
    <location>
        <begin position="196"/>
        <end position="224"/>
    </location>
</feature>
<feature type="region of interest" description="Disordered" evidence="1">
    <location>
        <begin position="438"/>
        <end position="495"/>
    </location>
</feature>
<feature type="region of interest" description="Disordered" evidence="1">
    <location>
        <begin position="827"/>
        <end position="850"/>
    </location>
</feature>
<gene>
    <name evidence="2" type="ORF">JKF63_00207</name>
</gene>
<evidence type="ECO:0000256" key="1">
    <source>
        <dbReference type="SAM" id="MobiDB-lite"/>
    </source>
</evidence>
<feature type="region of interest" description="Disordered" evidence="1">
    <location>
        <begin position="703"/>
        <end position="756"/>
    </location>
</feature>
<proteinExistence type="predicted"/>
<dbReference type="KEGG" id="phet:94286336"/>
<feature type="compositionally biased region" description="Polar residues" evidence="1">
    <location>
        <begin position="258"/>
        <end position="268"/>
    </location>
</feature>
<feature type="region of interest" description="Disordered" evidence="1">
    <location>
        <begin position="1179"/>
        <end position="1198"/>
    </location>
</feature>
<comment type="caution">
    <text evidence="2">The sequence shown here is derived from an EMBL/GenBank/DDBJ whole genome shotgun (WGS) entry which is preliminary data.</text>
</comment>
<feature type="region of interest" description="Disordered" evidence="1">
    <location>
        <begin position="1"/>
        <end position="55"/>
    </location>
</feature>
<feature type="region of interest" description="Disordered" evidence="1">
    <location>
        <begin position="1214"/>
        <end position="1234"/>
    </location>
</feature>
<keyword evidence="3" id="KW-1185">Reference proteome</keyword>